<dbReference type="InterPro" id="IPR019533">
    <property type="entry name" value="Peptidase_S26"/>
</dbReference>
<keyword evidence="11" id="KW-1185">Reference proteome</keyword>
<reference evidence="10 11" key="1">
    <citation type="submission" date="2015-11" db="EMBL/GenBank/DDBJ databases">
        <title>Genome-wide analysis reveals the secondary metabolome in Streptomyces kanasensis ZX01.</title>
        <authorList>
            <person name="Zhang G."/>
            <person name="Han L."/>
            <person name="Feng J."/>
            <person name="Zhang X."/>
        </authorList>
    </citation>
    <scope>NUCLEOTIDE SEQUENCE [LARGE SCALE GENOMIC DNA]</scope>
    <source>
        <strain evidence="10 11">ZX01</strain>
    </source>
</reference>
<dbReference type="InterPro" id="IPR019758">
    <property type="entry name" value="Pept_S26A_signal_pept_1_CS"/>
</dbReference>
<evidence type="ECO:0000256" key="3">
    <source>
        <dbReference type="ARBA" id="ARBA00009370"/>
    </source>
</evidence>
<dbReference type="Pfam" id="PF10502">
    <property type="entry name" value="Peptidase_S26"/>
    <property type="match status" value="1"/>
</dbReference>
<dbReference type="EC" id="3.4.21.89" evidence="4 8"/>
<evidence type="ECO:0000256" key="8">
    <source>
        <dbReference type="RuleBase" id="RU362042"/>
    </source>
</evidence>
<comment type="similarity">
    <text evidence="3 8">Belongs to the peptidase S26 family.</text>
</comment>
<dbReference type="PANTHER" id="PTHR43390">
    <property type="entry name" value="SIGNAL PEPTIDASE I"/>
    <property type="match status" value="1"/>
</dbReference>
<sequence>MDTEAQHTERDLPDDADRRTTGRSRFALSRRRAGLLGLAWALGMLLVSHFVIQPFQIPSGSMEPTLQVGDRVLVNKLAYRFGDVPARGDVVVFDGTGSFVRTVPQENPLAGLVRGAAAALGLAEPADTDFVKRVVGVGGDRVVCCDKEGRIEVNGVPVREGYLYPGDAPSQVRFDIVVPQGGLWVMGDHRSNSKDSRDHLGAPGGGMVPVDMVVGRAEWIAWPSGRWSTVEPTDAFARVPRPPAEGAGHG</sequence>
<gene>
    <name evidence="10" type="ORF">ATE80_29160</name>
</gene>
<accession>A0A100Y0H7</accession>
<dbReference type="AlphaFoldDB" id="A0A100Y0H7"/>
<evidence type="ECO:0000313" key="11">
    <source>
        <dbReference type="Proteomes" id="UP000054011"/>
    </source>
</evidence>
<dbReference type="RefSeq" id="WP_058945267.1">
    <property type="nucleotide sequence ID" value="NZ_LNSV01000140.1"/>
</dbReference>
<comment type="subcellular location">
    <subcellularLocation>
        <location evidence="2">Cell membrane</location>
        <topology evidence="2">Single-pass type II membrane protein</topology>
    </subcellularLocation>
    <subcellularLocation>
        <location evidence="8">Membrane</location>
        <topology evidence="8">Single-pass type II membrane protein</topology>
    </subcellularLocation>
</comment>
<dbReference type="GO" id="GO:0009003">
    <property type="term" value="F:signal peptidase activity"/>
    <property type="evidence" value="ECO:0007669"/>
    <property type="project" value="UniProtKB-EC"/>
</dbReference>
<name>A0A100Y0H7_9ACTN</name>
<evidence type="ECO:0000313" key="10">
    <source>
        <dbReference type="EMBL" id="KUH35449.1"/>
    </source>
</evidence>
<dbReference type="PRINTS" id="PR00727">
    <property type="entry name" value="LEADERPTASE"/>
</dbReference>
<evidence type="ECO:0000256" key="6">
    <source>
        <dbReference type="ARBA" id="ARBA00022801"/>
    </source>
</evidence>
<dbReference type="PROSITE" id="PS00501">
    <property type="entry name" value="SPASE_I_1"/>
    <property type="match status" value="1"/>
</dbReference>
<feature type="active site" evidence="7">
    <location>
        <position position="61"/>
    </location>
</feature>
<dbReference type="CDD" id="cd06530">
    <property type="entry name" value="S26_SPase_I"/>
    <property type="match status" value="1"/>
</dbReference>
<keyword evidence="6 8" id="KW-0378">Hydrolase</keyword>
<evidence type="ECO:0000256" key="1">
    <source>
        <dbReference type="ARBA" id="ARBA00000677"/>
    </source>
</evidence>
<evidence type="ECO:0000256" key="7">
    <source>
        <dbReference type="PIRSR" id="PIRSR600223-1"/>
    </source>
</evidence>
<dbReference type="EMBL" id="LNSV01000140">
    <property type="protein sequence ID" value="KUH35449.1"/>
    <property type="molecule type" value="Genomic_DNA"/>
</dbReference>
<feature type="active site" evidence="7">
    <location>
        <position position="132"/>
    </location>
</feature>
<dbReference type="Proteomes" id="UP000054011">
    <property type="component" value="Unassembled WGS sequence"/>
</dbReference>
<dbReference type="PROSITE" id="PS00761">
    <property type="entry name" value="SPASE_I_3"/>
    <property type="match status" value="1"/>
</dbReference>
<dbReference type="GO" id="GO:0005886">
    <property type="term" value="C:plasma membrane"/>
    <property type="evidence" value="ECO:0007669"/>
    <property type="project" value="UniProtKB-SubCell"/>
</dbReference>
<keyword evidence="5 8" id="KW-0645">Protease</keyword>
<dbReference type="STRING" id="936756.ATE80_29160"/>
<dbReference type="PANTHER" id="PTHR43390:SF1">
    <property type="entry name" value="CHLOROPLAST PROCESSING PEPTIDASE"/>
    <property type="match status" value="1"/>
</dbReference>
<dbReference type="GO" id="GO:0004252">
    <property type="term" value="F:serine-type endopeptidase activity"/>
    <property type="evidence" value="ECO:0007669"/>
    <property type="project" value="InterPro"/>
</dbReference>
<dbReference type="OrthoDB" id="9815782at2"/>
<dbReference type="GO" id="GO:0006465">
    <property type="term" value="P:signal peptide processing"/>
    <property type="evidence" value="ECO:0007669"/>
    <property type="project" value="InterPro"/>
</dbReference>
<dbReference type="InterPro" id="IPR019756">
    <property type="entry name" value="Pept_S26A_signal_pept_1_Ser-AS"/>
</dbReference>
<dbReference type="InterPro" id="IPR000223">
    <property type="entry name" value="Pept_S26A_signal_pept_1"/>
</dbReference>
<evidence type="ECO:0000256" key="2">
    <source>
        <dbReference type="ARBA" id="ARBA00004401"/>
    </source>
</evidence>
<comment type="caution">
    <text evidence="10">The sequence shown here is derived from an EMBL/GenBank/DDBJ whole genome shotgun (WGS) entry which is preliminary data.</text>
</comment>
<keyword evidence="8" id="KW-0812">Transmembrane</keyword>
<feature type="transmembrane region" description="Helical" evidence="8">
    <location>
        <begin position="33"/>
        <end position="52"/>
    </location>
</feature>
<dbReference type="InterPro" id="IPR036286">
    <property type="entry name" value="LexA/Signal_pep-like_sf"/>
</dbReference>
<dbReference type="SUPFAM" id="SSF51306">
    <property type="entry name" value="LexA/Signal peptidase"/>
    <property type="match status" value="1"/>
</dbReference>
<organism evidence="10 11">
    <name type="scientific">Streptomyces kanasensis</name>
    <dbReference type="NCBI Taxonomy" id="936756"/>
    <lineage>
        <taxon>Bacteria</taxon>
        <taxon>Bacillati</taxon>
        <taxon>Actinomycetota</taxon>
        <taxon>Actinomycetes</taxon>
        <taxon>Kitasatosporales</taxon>
        <taxon>Streptomycetaceae</taxon>
        <taxon>Streptomyces</taxon>
    </lineage>
</organism>
<evidence type="ECO:0000256" key="5">
    <source>
        <dbReference type="ARBA" id="ARBA00022670"/>
    </source>
</evidence>
<evidence type="ECO:0000259" key="9">
    <source>
        <dbReference type="Pfam" id="PF10502"/>
    </source>
</evidence>
<comment type="catalytic activity">
    <reaction evidence="1 8">
        <text>Cleavage of hydrophobic, N-terminal signal or leader sequences from secreted and periplasmic proteins.</text>
        <dbReference type="EC" id="3.4.21.89"/>
    </reaction>
</comment>
<dbReference type="Gene3D" id="2.10.109.10">
    <property type="entry name" value="Umud Fragment, subunit A"/>
    <property type="match status" value="1"/>
</dbReference>
<dbReference type="NCBIfam" id="TIGR02227">
    <property type="entry name" value="sigpep_I_bact"/>
    <property type="match status" value="1"/>
</dbReference>
<keyword evidence="8" id="KW-0472">Membrane</keyword>
<protein>
    <recommendedName>
        <fullName evidence="4 8">Signal peptidase I</fullName>
        <ecNumber evidence="4 8">3.4.21.89</ecNumber>
    </recommendedName>
</protein>
<keyword evidence="8" id="KW-1133">Transmembrane helix</keyword>
<proteinExistence type="inferred from homology"/>
<feature type="domain" description="Peptidase S26" evidence="9">
    <location>
        <begin position="40"/>
        <end position="222"/>
    </location>
</feature>
<evidence type="ECO:0000256" key="4">
    <source>
        <dbReference type="ARBA" id="ARBA00013208"/>
    </source>
</evidence>